<organism evidence="3 4">
    <name type="scientific">Allacma fusca</name>
    <dbReference type="NCBI Taxonomy" id="39272"/>
    <lineage>
        <taxon>Eukaryota</taxon>
        <taxon>Metazoa</taxon>
        <taxon>Ecdysozoa</taxon>
        <taxon>Arthropoda</taxon>
        <taxon>Hexapoda</taxon>
        <taxon>Collembola</taxon>
        <taxon>Symphypleona</taxon>
        <taxon>Sminthuridae</taxon>
        <taxon>Allacma</taxon>
    </lineage>
</organism>
<feature type="compositionally biased region" description="Polar residues" evidence="2">
    <location>
        <begin position="1"/>
        <end position="21"/>
    </location>
</feature>
<dbReference type="OrthoDB" id="1740355at2759"/>
<dbReference type="AlphaFoldDB" id="A0A8J2KBZ9"/>
<evidence type="ECO:0000313" key="3">
    <source>
        <dbReference type="EMBL" id="CAG7723144.1"/>
    </source>
</evidence>
<keyword evidence="4" id="KW-1185">Reference proteome</keyword>
<proteinExistence type="inferred from homology"/>
<accession>A0A8J2KBZ9</accession>
<evidence type="ECO:0000256" key="2">
    <source>
        <dbReference type="SAM" id="MobiDB-lite"/>
    </source>
</evidence>
<dbReference type="Proteomes" id="UP000708208">
    <property type="component" value="Unassembled WGS sequence"/>
</dbReference>
<dbReference type="PROSITE" id="PS51892">
    <property type="entry name" value="SUBTILASE"/>
    <property type="match status" value="1"/>
</dbReference>
<dbReference type="EMBL" id="CAJVCH010096007">
    <property type="protein sequence ID" value="CAG7723144.1"/>
    <property type="molecule type" value="Genomic_DNA"/>
</dbReference>
<evidence type="ECO:0000313" key="4">
    <source>
        <dbReference type="Proteomes" id="UP000708208"/>
    </source>
</evidence>
<reference evidence="3" key="1">
    <citation type="submission" date="2021-06" db="EMBL/GenBank/DDBJ databases">
        <authorList>
            <person name="Hodson N. C."/>
            <person name="Mongue J. A."/>
            <person name="Jaron S. K."/>
        </authorList>
    </citation>
    <scope>NUCLEOTIDE SEQUENCE</scope>
</reference>
<feature type="non-terminal residue" evidence="3">
    <location>
        <position position="1"/>
    </location>
</feature>
<feature type="region of interest" description="Disordered" evidence="2">
    <location>
        <begin position="1"/>
        <end position="22"/>
    </location>
</feature>
<evidence type="ECO:0000256" key="1">
    <source>
        <dbReference type="PROSITE-ProRule" id="PRU01240"/>
    </source>
</evidence>
<evidence type="ECO:0008006" key="5">
    <source>
        <dbReference type="Google" id="ProtNLM"/>
    </source>
</evidence>
<comment type="caution">
    <text evidence="3">The sequence shown here is derived from an EMBL/GenBank/DDBJ whole genome shotgun (WGS) entry which is preliminary data.</text>
</comment>
<comment type="caution">
    <text evidence="1">Lacks conserved residue(s) required for the propagation of feature annotation.</text>
</comment>
<feature type="non-terminal residue" evidence="3">
    <location>
        <position position="73"/>
    </location>
</feature>
<name>A0A8J2KBZ9_9HEXA</name>
<protein>
    <recommendedName>
        <fullName evidence="5">Subtilisin</fullName>
    </recommendedName>
</protein>
<sequence length="73" mass="8017">TMDENFIQQDYPTNNKRTNADPTWGVGAIQAPEVWAAGIRGAGVVVADIDTGVRGTHEALRDAFREENGWFDP</sequence>
<comment type="similarity">
    <text evidence="1">Belongs to the peptidase S8 family.</text>
</comment>
<gene>
    <name evidence="3" type="ORF">AFUS01_LOCUS12248</name>
</gene>